<dbReference type="SMART" id="SM00605">
    <property type="entry name" value="CW"/>
    <property type="match status" value="2"/>
</dbReference>
<dbReference type="InParanoid" id="G0PAU2"/>
<gene>
    <name evidence="2" type="ORF">CAEBREN_09252</name>
</gene>
<dbReference type="OrthoDB" id="5816879at2759"/>
<feature type="domain" description="PAN-3" evidence="1">
    <location>
        <begin position="1"/>
        <end position="111"/>
    </location>
</feature>
<dbReference type="eggNOG" id="ENOG502THP4">
    <property type="taxonomic scope" value="Eukaryota"/>
</dbReference>
<protein>
    <recommendedName>
        <fullName evidence="1">PAN-3 domain-containing protein</fullName>
    </recommendedName>
</protein>
<evidence type="ECO:0000313" key="2">
    <source>
        <dbReference type="EMBL" id="EGT50011.1"/>
    </source>
</evidence>
<evidence type="ECO:0000259" key="1">
    <source>
        <dbReference type="SMART" id="SM00605"/>
    </source>
</evidence>
<reference evidence="3" key="1">
    <citation type="submission" date="2011-07" db="EMBL/GenBank/DDBJ databases">
        <authorList>
            <consortium name="Caenorhabditis brenneri Sequencing and Analysis Consortium"/>
            <person name="Wilson R.K."/>
        </authorList>
    </citation>
    <scope>NUCLEOTIDE SEQUENCE [LARGE SCALE GENOMIC DNA]</scope>
    <source>
        <strain evidence="3">PB2801</strain>
    </source>
</reference>
<dbReference type="SUPFAM" id="SSF56436">
    <property type="entry name" value="C-type lectin-like"/>
    <property type="match status" value="2"/>
</dbReference>
<dbReference type="EMBL" id="GL380190">
    <property type="protein sequence ID" value="EGT50011.1"/>
    <property type="molecule type" value="Genomic_DNA"/>
</dbReference>
<sequence length="479" mass="52926">MLLFWGYPAQDTRYCVNESPAGTFGSCIDLCLGSDSCMLSYGNDTTCILCDIFTVTSITQSDSSENTKLAIKVDQQNQCPGDVQSNQYTKSDPFGNSYELSFNGPDWAVTYPKSCQSGHWRMFPRKIGPFCIWVGSLLFVDDKKRLQVDKSKENPITRNNALRTCKFMVDGGYLAGVTSAAEYNYVLSSSKSRYPNLTDYDYLGIWISGLMKSECESAQVAGCSGINLAFGNDSTCIICDIFTIKYIAQSNYSENTKIAIKVNQQNQCPGDVQSIQYTKSDPYGNNYELSHNGSDWTVTYPKSCPLGGFRMFPRTVGPYCIQVGKTNFTPRNDALATCKKQAKGAAYLSGITSVAEIDYILDYSQVLVRNVTNYDYLAVWISGLMKPECQPTQGAGCSGINAFKEFPGQTTFDYYNFPTGYPNFAMRGTGDVYLRCLQLLYAQQKSELNGKVINAACEYACNEAETICSHLIACGVLAT</sequence>
<dbReference type="PANTHER" id="PTHR47629:SF7">
    <property type="entry name" value="PAN-3 DOMAIN-CONTAINING PROTEIN"/>
    <property type="match status" value="1"/>
</dbReference>
<name>G0PAU2_CAEBE</name>
<dbReference type="HOGENOM" id="CLU_570161_0_0_1"/>
<dbReference type="Pfam" id="PF08277">
    <property type="entry name" value="PAN_3"/>
    <property type="match status" value="1"/>
</dbReference>
<feature type="domain" description="PAN-3" evidence="1">
    <location>
        <begin position="200"/>
        <end position="305"/>
    </location>
</feature>
<dbReference type="Proteomes" id="UP000008068">
    <property type="component" value="Unassembled WGS sequence"/>
</dbReference>
<accession>G0PAU2</accession>
<dbReference type="PANTHER" id="PTHR47629">
    <property type="entry name" value="C-TYPE LECTIN-RELATED"/>
    <property type="match status" value="1"/>
</dbReference>
<dbReference type="FunCoup" id="G0PAU2">
    <property type="interactions" value="1049"/>
</dbReference>
<organism evidence="3">
    <name type="scientific">Caenorhabditis brenneri</name>
    <name type="common">Nematode worm</name>
    <dbReference type="NCBI Taxonomy" id="135651"/>
    <lineage>
        <taxon>Eukaryota</taxon>
        <taxon>Metazoa</taxon>
        <taxon>Ecdysozoa</taxon>
        <taxon>Nematoda</taxon>
        <taxon>Chromadorea</taxon>
        <taxon>Rhabditida</taxon>
        <taxon>Rhabditina</taxon>
        <taxon>Rhabditomorpha</taxon>
        <taxon>Rhabditoidea</taxon>
        <taxon>Rhabditidae</taxon>
        <taxon>Peloderinae</taxon>
        <taxon>Caenorhabditis</taxon>
    </lineage>
</organism>
<evidence type="ECO:0000313" key="3">
    <source>
        <dbReference type="Proteomes" id="UP000008068"/>
    </source>
</evidence>
<dbReference type="InterPro" id="IPR016187">
    <property type="entry name" value="CTDL_fold"/>
</dbReference>
<dbReference type="CDD" id="cd00037">
    <property type="entry name" value="CLECT"/>
    <property type="match status" value="1"/>
</dbReference>
<proteinExistence type="predicted"/>
<dbReference type="AlphaFoldDB" id="G0PAU2"/>
<dbReference type="InterPro" id="IPR006583">
    <property type="entry name" value="PAN-3_domain"/>
</dbReference>
<keyword evidence="3" id="KW-1185">Reference proteome</keyword>